<gene>
    <name evidence="6" type="ORF">HJG60_018394</name>
</gene>
<feature type="region of interest" description="Disordered" evidence="3">
    <location>
        <begin position="1"/>
        <end position="33"/>
    </location>
</feature>
<comment type="caution">
    <text evidence="6">The sequence shown here is derived from an EMBL/GenBank/DDBJ whole genome shotgun (WGS) entry which is preliminary data.</text>
</comment>
<protein>
    <submittedName>
        <fullName evidence="6">Sushi domain containing 3</fullName>
    </submittedName>
</protein>
<dbReference type="Proteomes" id="UP000664940">
    <property type="component" value="Unassembled WGS sequence"/>
</dbReference>
<evidence type="ECO:0000313" key="7">
    <source>
        <dbReference type="Proteomes" id="UP000664940"/>
    </source>
</evidence>
<evidence type="ECO:0000256" key="1">
    <source>
        <dbReference type="ARBA" id="ARBA00023157"/>
    </source>
</evidence>
<dbReference type="EMBL" id="JABVXQ010000003">
    <property type="protein sequence ID" value="KAF6121996.1"/>
    <property type="molecule type" value="Genomic_DNA"/>
</dbReference>
<dbReference type="CDD" id="cd00033">
    <property type="entry name" value="CCP"/>
    <property type="match status" value="1"/>
</dbReference>
<dbReference type="InterPro" id="IPR000436">
    <property type="entry name" value="Sushi_SCR_CCP_dom"/>
</dbReference>
<evidence type="ECO:0000313" key="6">
    <source>
        <dbReference type="EMBL" id="KAF6121996.1"/>
    </source>
</evidence>
<evidence type="ECO:0000256" key="2">
    <source>
        <dbReference type="PROSITE-ProRule" id="PRU00302"/>
    </source>
</evidence>
<feature type="transmembrane region" description="Helical" evidence="4">
    <location>
        <begin position="100"/>
        <end position="129"/>
    </location>
</feature>
<dbReference type="PANTHER" id="PTHR46879:SF1">
    <property type="entry name" value="SUSHI DOMAIN-CONTAINING PROTEIN 3"/>
    <property type="match status" value="1"/>
</dbReference>
<dbReference type="InterPro" id="IPR035976">
    <property type="entry name" value="Sushi/SCR/CCP_sf"/>
</dbReference>
<feature type="domain" description="Sushi" evidence="5">
    <location>
        <begin position="30"/>
        <end position="93"/>
    </location>
</feature>
<feature type="disulfide bond" evidence="2">
    <location>
        <begin position="32"/>
        <end position="75"/>
    </location>
</feature>
<dbReference type="PANTHER" id="PTHR46879">
    <property type="entry name" value="SUSHI DOMAIN-CONTAINING PROTEIN 3"/>
    <property type="match status" value="1"/>
</dbReference>
<dbReference type="AlphaFoldDB" id="A0A834B5Q4"/>
<dbReference type="SUPFAM" id="SSF57535">
    <property type="entry name" value="Complement control module/SCR domain"/>
    <property type="match status" value="1"/>
</dbReference>
<dbReference type="Gene3D" id="2.10.70.10">
    <property type="entry name" value="Complement Module, domain 1"/>
    <property type="match status" value="1"/>
</dbReference>
<dbReference type="GO" id="GO:0005886">
    <property type="term" value="C:plasma membrane"/>
    <property type="evidence" value="ECO:0007669"/>
    <property type="project" value="TreeGrafter"/>
</dbReference>
<evidence type="ECO:0000259" key="5">
    <source>
        <dbReference type="PROSITE" id="PS50923"/>
    </source>
</evidence>
<dbReference type="Pfam" id="PF00084">
    <property type="entry name" value="Sushi"/>
    <property type="match status" value="1"/>
</dbReference>
<name>A0A834B5Q4_9CHIR</name>
<keyword evidence="4" id="KW-0812">Transmembrane</keyword>
<sequence length="280" mass="30398">MSLAAATQRRRQRPGGHSEDSTTAPGNRAGMCTQVQPPKRGTLQVLRGDGTSVGTVIIFHCPSGHQMVGSGLLTCAWKGSIAEWSSGIPLCKSLTAHETFGFRVAVIASIISCAIILLMSMVFLTCCLLKCVKRTKQQHLDRTAQLWLQLRDEDLEMVQATYLGLKHLNNNNSGHFESRSWHGQGHDNHSFTTDLGESTRELAGAACSIDKDHWTPSNLACSLWAQGPREECGHPSYTVESDSFSGLGRVRLSAQDCRAVVQLGAELRATGDPVDEGKAR</sequence>
<accession>A0A834B5Q4</accession>
<dbReference type="InterPro" id="IPR053067">
    <property type="entry name" value="SUSD3"/>
</dbReference>
<dbReference type="SMART" id="SM00032">
    <property type="entry name" value="CCP"/>
    <property type="match status" value="1"/>
</dbReference>
<evidence type="ECO:0000256" key="3">
    <source>
        <dbReference type="SAM" id="MobiDB-lite"/>
    </source>
</evidence>
<comment type="caution">
    <text evidence="2">Lacks conserved residue(s) required for the propagation of feature annotation.</text>
</comment>
<dbReference type="PROSITE" id="PS50923">
    <property type="entry name" value="SUSHI"/>
    <property type="match status" value="1"/>
</dbReference>
<reference evidence="6 7" key="1">
    <citation type="journal article" date="2020" name="Nature">
        <title>Six reference-quality genomes reveal evolution of bat adaptations.</title>
        <authorList>
            <person name="Jebb D."/>
            <person name="Huang Z."/>
            <person name="Pippel M."/>
            <person name="Hughes G.M."/>
            <person name="Lavrichenko K."/>
            <person name="Devanna P."/>
            <person name="Winkler S."/>
            <person name="Jermiin L.S."/>
            <person name="Skirmuntt E.C."/>
            <person name="Katzourakis A."/>
            <person name="Burkitt-Gray L."/>
            <person name="Ray D.A."/>
            <person name="Sullivan K.A.M."/>
            <person name="Roscito J.G."/>
            <person name="Kirilenko B.M."/>
            <person name="Davalos L.M."/>
            <person name="Corthals A.P."/>
            <person name="Power M.L."/>
            <person name="Jones G."/>
            <person name="Ransome R.D."/>
            <person name="Dechmann D.K.N."/>
            <person name="Locatelli A.G."/>
            <person name="Puechmaille S.J."/>
            <person name="Fedrigo O."/>
            <person name="Jarvis E.D."/>
            <person name="Hiller M."/>
            <person name="Vernes S.C."/>
            <person name="Myers E.W."/>
            <person name="Teeling E.C."/>
        </authorList>
    </citation>
    <scope>NUCLEOTIDE SEQUENCE [LARGE SCALE GENOMIC DNA]</scope>
    <source>
        <strain evidence="6">Bat1K_MPI-CBG_1</strain>
    </source>
</reference>
<keyword evidence="4" id="KW-0472">Membrane</keyword>
<proteinExistence type="predicted"/>
<organism evidence="6 7">
    <name type="scientific">Phyllostomus discolor</name>
    <name type="common">pale spear-nosed bat</name>
    <dbReference type="NCBI Taxonomy" id="89673"/>
    <lineage>
        <taxon>Eukaryota</taxon>
        <taxon>Metazoa</taxon>
        <taxon>Chordata</taxon>
        <taxon>Craniata</taxon>
        <taxon>Vertebrata</taxon>
        <taxon>Euteleostomi</taxon>
        <taxon>Mammalia</taxon>
        <taxon>Eutheria</taxon>
        <taxon>Laurasiatheria</taxon>
        <taxon>Chiroptera</taxon>
        <taxon>Yangochiroptera</taxon>
        <taxon>Phyllostomidae</taxon>
        <taxon>Phyllostominae</taxon>
        <taxon>Phyllostomus</taxon>
    </lineage>
</organism>
<evidence type="ECO:0000256" key="4">
    <source>
        <dbReference type="SAM" id="Phobius"/>
    </source>
</evidence>
<keyword evidence="2" id="KW-0768">Sushi</keyword>
<keyword evidence="4" id="KW-1133">Transmembrane helix</keyword>
<keyword evidence="1 2" id="KW-1015">Disulfide bond</keyword>